<sequence length="216" mass="23870">MRYAVYYCPAADSELAAFGREWLATACIPGIAPGRFNSLLAAVRRYGWHATIVAPGALVDGVGYDAFRQRVVDIAHQSAPFLLSLRLKRLAGFLALRPSTDTGSMSALAERCVRSLAPLRAPLDASAWQRRATGLDEVELALFRQFGYPYVLDRYRFHMTLSAPADSIEEQALREWLSPRLASLHGAHIDALTLCREREPGAAFEPVERVPLGRTT</sequence>
<protein>
    <submittedName>
        <fullName evidence="1">DUF1045 domain-containing protein</fullName>
    </submittedName>
</protein>
<evidence type="ECO:0000313" key="2">
    <source>
        <dbReference type="Proteomes" id="UP001620461"/>
    </source>
</evidence>
<proteinExistence type="predicted"/>
<keyword evidence="2" id="KW-1185">Reference proteome</keyword>
<name>A0ABW8JEG0_9GAMM</name>
<evidence type="ECO:0000313" key="1">
    <source>
        <dbReference type="EMBL" id="MFK2899476.1"/>
    </source>
</evidence>
<dbReference type="EMBL" id="JADIKJ010000003">
    <property type="protein sequence ID" value="MFK2899476.1"/>
    <property type="molecule type" value="Genomic_DNA"/>
</dbReference>
<organism evidence="1 2">
    <name type="scientific">Dyella jejuensis</name>
    <dbReference type="NCBI Taxonomy" id="1432009"/>
    <lineage>
        <taxon>Bacteria</taxon>
        <taxon>Pseudomonadati</taxon>
        <taxon>Pseudomonadota</taxon>
        <taxon>Gammaproteobacteria</taxon>
        <taxon>Lysobacterales</taxon>
        <taxon>Rhodanobacteraceae</taxon>
        <taxon>Dyella</taxon>
    </lineage>
</organism>
<comment type="caution">
    <text evidence="1">The sequence shown here is derived from an EMBL/GenBank/DDBJ whole genome shotgun (WGS) entry which is preliminary data.</text>
</comment>
<accession>A0ABW8JEG0</accession>
<reference evidence="1 2" key="1">
    <citation type="submission" date="2020-10" db="EMBL/GenBank/DDBJ databases">
        <title>Phylogeny of dyella-like bacteria.</title>
        <authorList>
            <person name="Fu J."/>
        </authorList>
    </citation>
    <scope>NUCLEOTIDE SEQUENCE [LARGE SCALE GENOMIC DNA]</scope>
    <source>
        <strain evidence="1 2">JP1</strain>
    </source>
</reference>
<dbReference type="Pfam" id="PF06299">
    <property type="entry name" value="DUF1045"/>
    <property type="match status" value="1"/>
</dbReference>
<dbReference type="InterPro" id="IPR009389">
    <property type="entry name" value="DUF1045"/>
</dbReference>
<dbReference type="RefSeq" id="WP_404545370.1">
    <property type="nucleotide sequence ID" value="NZ_JADIKJ010000003.1"/>
</dbReference>
<dbReference type="Proteomes" id="UP001620461">
    <property type="component" value="Unassembled WGS sequence"/>
</dbReference>
<gene>
    <name evidence="1" type="ORF">ISP15_03945</name>
</gene>